<dbReference type="InterPro" id="IPR011047">
    <property type="entry name" value="Quinoprotein_ADH-like_sf"/>
</dbReference>
<feature type="region of interest" description="Disordered" evidence="13">
    <location>
        <begin position="1445"/>
        <end position="1504"/>
    </location>
</feature>
<reference evidence="18 19" key="1">
    <citation type="submission" date="2024-10" db="EMBL/GenBank/DDBJ databases">
        <title>Updated reference genomes for cyclostephanoid diatoms.</title>
        <authorList>
            <person name="Roberts W.R."/>
            <person name="Alverson A.J."/>
        </authorList>
    </citation>
    <scope>NUCLEOTIDE SEQUENCE [LARGE SCALE GENOMIC DNA]</scope>
    <source>
        <strain evidence="18 19">AJA010-31</strain>
    </source>
</reference>
<dbReference type="SUPFAM" id="SSF50998">
    <property type="entry name" value="Quinoprotein alcohol dehydrogenase-like"/>
    <property type="match status" value="1"/>
</dbReference>
<dbReference type="Gene3D" id="1.10.510.10">
    <property type="entry name" value="Transferase(Phosphotransferase) domain 1"/>
    <property type="match status" value="1"/>
</dbReference>
<feature type="region of interest" description="Disordered" evidence="13">
    <location>
        <begin position="922"/>
        <end position="950"/>
    </location>
</feature>
<feature type="domain" description="C3H1-type" evidence="16">
    <location>
        <begin position="1394"/>
        <end position="1426"/>
    </location>
</feature>
<dbReference type="Gene3D" id="4.10.1000.10">
    <property type="entry name" value="Zinc finger, CCCH-type"/>
    <property type="match status" value="1"/>
</dbReference>
<evidence type="ECO:0000256" key="13">
    <source>
        <dbReference type="SAM" id="MobiDB-lite"/>
    </source>
</evidence>
<dbReference type="FunFam" id="1.10.510.10:FF:002974">
    <property type="match status" value="1"/>
</dbReference>
<evidence type="ECO:0000256" key="12">
    <source>
        <dbReference type="PROSITE-ProRule" id="PRU00723"/>
    </source>
</evidence>
<keyword evidence="12" id="KW-0862">Zinc</keyword>
<evidence type="ECO:0000256" key="9">
    <source>
        <dbReference type="ARBA" id="ARBA00022840"/>
    </source>
</evidence>
<dbReference type="InterPro" id="IPR045133">
    <property type="entry name" value="IRE1/2-like"/>
</dbReference>
<feature type="compositionally biased region" description="Polar residues" evidence="13">
    <location>
        <begin position="153"/>
        <end position="163"/>
    </location>
</feature>
<dbReference type="PANTHER" id="PTHR13954">
    <property type="entry name" value="IRE1-RELATED"/>
    <property type="match status" value="1"/>
</dbReference>
<comment type="subcellular location">
    <subcellularLocation>
        <location evidence="1">Membrane</location>
        <topology evidence="1">Single-pass type I membrane protein</topology>
    </subcellularLocation>
</comment>
<evidence type="ECO:0000256" key="7">
    <source>
        <dbReference type="ARBA" id="ARBA00022741"/>
    </source>
</evidence>
<dbReference type="Gene3D" id="3.30.200.20">
    <property type="entry name" value="Phosphorylase Kinase, domain 1"/>
    <property type="match status" value="1"/>
</dbReference>
<feature type="region of interest" description="Disordered" evidence="13">
    <location>
        <begin position="140"/>
        <end position="178"/>
    </location>
</feature>
<dbReference type="InterPro" id="IPR008271">
    <property type="entry name" value="Ser/Thr_kinase_AS"/>
</dbReference>
<keyword evidence="19" id="KW-1185">Reference proteome</keyword>
<dbReference type="Gene3D" id="1.20.1440.180">
    <property type="entry name" value="KEN domain"/>
    <property type="match status" value="1"/>
</dbReference>
<evidence type="ECO:0000259" key="15">
    <source>
        <dbReference type="PROSITE" id="PS50011"/>
    </source>
</evidence>
<dbReference type="SMART" id="SM00580">
    <property type="entry name" value="PUG"/>
    <property type="match status" value="1"/>
</dbReference>
<evidence type="ECO:0000256" key="10">
    <source>
        <dbReference type="ARBA" id="ARBA00022989"/>
    </source>
</evidence>
<evidence type="ECO:0000256" key="14">
    <source>
        <dbReference type="SAM" id="Phobius"/>
    </source>
</evidence>
<dbReference type="InterPro" id="IPR000719">
    <property type="entry name" value="Prot_kinase_dom"/>
</dbReference>
<dbReference type="SMART" id="SM00564">
    <property type="entry name" value="PQQ"/>
    <property type="match status" value="2"/>
</dbReference>
<keyword evidence="4" id="KW-0808">Transferase</keyword>
<dbReference type="SMART" id="SM00220">
    <property type="entry name" value="S_TKc"/>
    <property type="match status" value="1"/>
</dbReference>
<dbReference type="GO" id="GO:0016020">
    <property type="term" value="C:membrane"/>
    <property type="evidence" value="ECO:0007669"/>
    <property type="project" value="UniProtKB-SubCell"/>
</dbReference>
<dbReference type="PROSITE" id="PS00108">
    <property type="entry name" value="PROTEIN_KINASE_ST"/>
    <property type="match status" value="1"/>
</dbReference>
<feature type="transmembrane region" description="Helical" evidence="14">
    <location>
        <begin position="30"/>
        <end position="51"/>
    </location>
</feature>
<name>A0ABD3QXL4_9STRA</name>
<evidence type="ECO:0000259" key="17">
    <source>
        <dbReference type="PROSITE" id="PS51392"/>
    </source>
</evidence>
<protein>
    <recommendedName>
        <fullName evidence="2">non-specific serine/threonine protein kinase</fullName>
        <ecNumber evidence="2">2.7.11.1</ecNumber>
    </recommendedName>
</protein>
<dbReference type="InterPro" id="IPR018391">
    <property type="entry name" value="PQQ_b-propeller_rpt"/>
</dbReference>
<evidence type="ECO:0000256" key="5">
    <source>
        <dbReference type="ARBA" id="ARBA00022692"/>
    </source>
</evidence>
<evidence type="ECO:0000256" key="3">
    <source>
        <dbReference type="ARBA" id="ARBA00022527"/>
    </source>
</evidence>
<evidence type="ECO:0000259" key="16">
    <source>
        <dbReference type="PROSITE" id="PS50103"/>
    </source>
</evidence>
<feature type="compositionally biased region" description="Basic and acidic residues" evidence="13">
    <location>
        <begin position="140"/>
        <end position="152"/>
    </location>
</feature>
<dbReference type="PROSITE" id="PS51392">
    <property type="entry name" value="KEN"/>
    <property type="match status" value="1"/>
</dbReference>
<dbReference type="Proteomes" id="UP001530400">
    <property type="component" value="Unassembled WGS sequence"/>
</dbReference>
<feature type="compositionally biased region" description="Acidic residues" evidence="13">
    <location>
        <begin position="930"/>
        <end position="944"/>
    </location>
</feature>
<feature type="domain" description="KEN" evidence="17">
    <location>
        <begin position="1132"/>
        <end position="1267"/>
    </location>
</feature>
<dbReference type="InterPro" id="IPR000571">
    <property type="entry name" value="Znf_CCCH"/>
</dbReference>
<evidence type="ECO:0000256" key="1">
    <source>
        <dbReference type="ARBA" id="ARBA00004479"/>
    </source>
</evidence>
<feature type="domain" description="Protein kinase" evidence="15">
    <location>
        <begin position="780"/>
        <end position="1129"/>
    </location>
</feature>
<dbReference type="GO" id="GO:0008270">
    <property type="term" value="F:zinc ion binding"/>
    <property type="evidence" value="ECO:0007669"/>
    <property type="project" value="UniProtKB-KW"/>
</dbReference>
<organism evidence="18 19">
    <name type="scientific">Cyclotella atomus</name>
    <dbReference type="NCBI Taxonomy" id="382360"/>
    <lineage>
        <taxon>Eukaryota</taxon>
        <taxon>Sar</taxon>
        <taxon>Stramenopiles</taxon>
        <taxon>Ochrophyta</taxon>
        <taxon>Bacillariophyta</taxon>
        <taxon>Coscinodiscophyceae</taxon>
        <taxon>Thalassiosirophycidae</taxon>
        <taxon>Stephanodiscales</taxon>
        <taxon>Stephanodiscaceae</taxon>
        <taxon>Cyclotella</taxon>
    </lineage>
</organism>
<keyword evidence="5 14" id="KW-0812">Transmembrane</keyword>
<dbReference type="PANTHER" id="PTHR13954:SF6">
    <property type="entry name" value="NON-SPECIFIC SERINE_THREONINE PROTEIN KINASE"/>
    <property type="match status" value="1"/>
</dbReference>
<dbReference type="GO" id="GO:0004674">
    <property type="term" value="F:protein serine/threonine kinase activity"/>
    <property type="evidence" value="ECO:0007669"/>
    <property type="project" value="UniProtKB-KW"/>
</dbReference>
<evidence type="ECO:0000256" key="11">
    <source>
        <dbReference type="ARBA" id="ARBA00023136"/>
    </source>
</evidence>
<dbReference type="EC" id="2.7.11.1" evidence="2"/>
<dbReference type="FunFam" id="3.30.200.20:FF:000077">
    <property type="entry name" value="Putative Serine/threonine-protein kinase/endoribonuclease IRE1"/>
    <property type="match status" value="1"/>
</dbReference>
<sequence length="1504" mass="165867">MCPLTHTSVANSNNERGLCRTTGDARRARLLVLRVVLLIIYFVICSCLSRVEATSSAASSDGMAEESDVFNNIEYRVGTFLDDMEDEDCLDLDYVLENELSQRVDDHDSSNDKKKEDILRIIDSLNIDLGAMEKGSRLKRLPEYPDVVERPESQQSESPQPNRISDKAGNDAASKSQSDSVLIVSAIDGTIAGISRSSGQILWKQTQYNPDSTDTNTPTSSAVSADSWNKFLSPLISTTTKSTSATPGHHNSQWHAVPSIDGTVYLTAAPEDDLGATSSHELSITTHIRDLVDRAPFVDAHGRFFVGSRRAMVAAIDEQTGEILRVIPKWKSDEDGEEGKDDLPPSLEGRNVVWIGRLEHSVTVHDLQKGTVDIEFSVAQILSVDEMIRGDQHHSLSSAGSTESSDIDEEDMERIFTKYIAEALRHPSDGDRVLSLPAPSDFDEADLDADQNKMDTRGSFLVTTPNGNVAFRDDSSSSFGWVSFEVLDSPVVYAIDASSGQKINVNIISIGDALSTDDVNHSSHDNPDTDLSELLQRKITYLSRQMLAPPDNDIDDDCSNGNAGQCRALAVREQSGSLVGALKDGQLYALPLGSQTRRSQYPLGLPLPHSKASSLSHAQEIHRMRLNTNHAIGFHGESTGIDLDSGDMQRIHIDSSKQACTPSSPLYPGCLIGASLMMGNIILDRDEIASVFEASDLDFDLYLDMLEENQNRKKNRFVQKLIKIMSSWIAPVVALIFVVSFEMGRRERLKVDKVSADTEKVQDESSGTSNNVGNSVGVIQLTDEILGYGGHGTIVYKGVLDKRLVAVKRLLSMYHTSADREISLLIESDGHPNVVRYFLKEIRGDFVYLALELCAMSLNDLIMSLSKLKNSRKDNLHVSGIGDFESATKSLLFQIASGVRHIHSLRIVHRDLKPQNILLAQRTRSKQATDDGDDGSDSEIDIDDGQTQTTCSDTNEVLQMFVSDGYVPKISDMGLGKQLAGQSSFGLSTLGTGSIGGPGFNPSIAGAGAGSVGWQAPEVMAMRFSNDTSSYDGNESMSEASPFEATVSARTSRSVDIFSLGCIFYCTVLPGSHPFGEWYEREANIMKNKPNREDLEFVSPEASDLILSMIHRNPRCRPTAEEVCEHPFFWSPAKRLKFLCDLSDRIELCSTNPEPAGGHLNIFAIEKGACEVFGTSWEKHVDQGLIVASLNRRTYDPASVRDCLRMIRNKHHHWDELPSDLKSRVGINTDGFSRYVSQRFPHLVIHCYNFCNEHMTSDDALAVDYKLPISRLRNASHQSSSIIEIAEPLTSLEPISDDYENDIAAVNKDDSFISDAASLVDETEVQPAPQDTSLSEGQHHDNDVSGVVVWSGSNAAKQFNCRGWIRSEEEWIQRIDAKLRKLDANVARCAEDPKFRTRLCNEWDNSQGTFCSMKRRNKCIFAHGPVELRVKEGKRNRWGTLVNKQGECSNPKASGGEDTYTAAKSIEDMRKEKGEWNAAIGNKSNKKPPRPGSAKSNKKRPTSK</sequence>
<keyword evidence="11 14" id="KW-0472">Membrane</keyword>
<keyword evidence="12" id="KW-0479">Metal-binding</keyword>
<gene>
    <name evidence="18" type="ORF">ACHAWO_013468</name>
</gene>
<dbReference type="PROSITE" id="PS50103">
    <property type="entry name" value="ZF_C3H1"/>
    <property type="match status" value="1"/>
</dbReference>
<dbReference type="Pfam" id="PF06479">
    <property type="entry name" value="Ribonuc_2-5A"/>
    <property type="match status" value="1"/>
</dbReference>
<evidence type="ECO:0000256" key="8">
    <source>
        <dbReference type="ARBA" id="ARBA00022777"/>
    </source>
</evidence>
<dbReference type="Gene3D" id="2.130.10.10">
    <property type="entry name" value="YVTN repeat-like/Quinoprotein amine dehydrogenase"/>
    <property type="match status" value="1"/>
</dbReference>
<dbReference type="Pfam" id="PF00069">
    <property type="entry name" value="Pkinase"/>
    <property type="match status" value="1"/>
</dbReference>
<keyword evidence="9" id="KW-0067">ATP-binding</keyword>
<dbReference type="EMBL" id="JALLPJ020000021">
    <property type="protein sequence ID" value="KAL3804953.1"/>
    <property type="molecule type" value="Genomic_DNA"/>
</dbReference>
<dbReference type="InterPro" id="IPR011009">
    <property type="entry name" value="Kinase-like_dom_sf"/>
</dbReference>
<keyword evidence="7" id="KW-0547">Nucleotide-binding</keyword>
<keyword evidence="3" id="KW-0723">Serine/threonine-protein kinase</keyword>
<evidence type="ECO:0000313" key="19">
    <source>
        <dbReference type="Proteomes" id="UP001530400"/>
    </source>
</evidence>
<comment type="caution">
    <text evidence="18">The sequence shown here is derived from an EMBL/GenBank/DDBJ whole genome shotgun (WGS) entry which is preliminary data.</text>
</comment>
<feature type="compositionally biased region" description="Basic and acidic residues" evidence="13">
    <location>
        <begin position="1465"/>
        <end position="1475"/>
    </location>
</feature>
<feature type="zinc finger region" description="C3H1-type" evidence="12">
    <location>
        <begin position="1394"/>
        <end position="1426"/>
    </location>
</feature>
<accession>A0ABD3QXL4</accession>
<proteinExistence type="predicted"/>
<dbReference type="InterPro" id="IPR010513">
    <property type="entry name" value="KEN_dom"/>
</dbReference>
<dbReference type="InterPro" id="IPR038357">
    <property type="entry name" value="KEN_sf"/>
</dbReference>
<dbReference type="InterPro" id="IPR015943">
    <property type="entry name" value="WD40/YVTN_repeat-like_dom_sf"/>
</dbReference>
<dbReference type="SUPFAM" id="SSF56112">
    <property type="entry name" value="Protein kinase-like (PK-like)"/>
    <property type="match status" value="1"/>
</dbReference>
<evidence type="ECO:0000256" key="4">
    <source>
        <dbReference type="ARBA" id="ARBA00022679"/>
    </source>
</evidence>
<keyword evidence="6" id="KW-0732">Signal</keyword>
<keyword evidence="10 14" id="KW-1133">Transmembrane helix</keyword>
<keyword evidence="12" id="KW-0863">Zinc-finger</keyword>
<dbReference type="GO" id="GO:0005524">
    <property type="term" value="F:ATP binding"/>
    <property type="evidence" value="ECO:0007669"/>
    <property type="project" value="UniProtKB-KW"/>
</dbReference>
<keyword evidence="8" id="KW-0418">Kinase</keyword>
<dbReference type="PROSITE" id="PS50011">
    <property type="entry name" value="PROTEIN_KINASE_DOM"/>
    <property type="match status" value="1"/>
</dbReference>
<evidence type="ECO:0000256" key="6">
    <source>
        <dbReference type="ARBA" id="ARBA00022729"/>
    </source>
</evidence>
<evidence type="ECO:0000256" key="2">
    <source>
        <dbReference type="ARBA" id="ARBA00012513"/>
    </source>
</evidence>
<evidence type="ECO:0000313" key="18">
    <source>
        <dbReference type="EMBL" id="KAL3804953.1"/>
    </source>
</evidence>